<feature type="transmembrane region" description="Helical" evidence="2">
    <location>
        <begin position="44"/>
        <end position="64"/>
    </location>
</feature>
<feature type="transmembrane region" description="Helical" evidence="2">
    <location>
        <begin position="12"/>
        <end position="32"/>
    </location>
</feature>
<comment type="caution">
    <text evidence="3">The sequence shown here is derived from an EMBL/GenBank/DDBJ whole genome shotgun (WGS) entry which is preliminary data.</text>
</comment>
<sequence length="118" mass="12871">MAMSAAMSRRIRAIFNTFNFWTIVLYNLVALNSVDFTKLVAKRLLLTGFPFTTVVVLFVTYCLIQVIKERERRQALLDDPDPIPPPAPAPPATLSAATSSPTAAVAQPIVVPGKTKAE</sequence>
<proteinExistence type="predicted"/>
<keyword evidence="4" id="KW-1185">Reference proteome</keyword>
<feature type="compositionally biased region" description="Pro residues" evidence="1">
    <location>
        <begin position="82"/>
        <end position="91"/>
    </location>
</feature>
<accession>A0A9Q0EQ71</accession>
<protein>
    <submittedName>
        <fullName evidence="3">Uncharacterized protein</fullName>
    </submittedName>
</protein>
<keyword evidence="2" id="KW-0472">Membrane</keyword>
<dbReference type="Proteomes" id="UP001148018">
    <property type="component" value="Unassembled WGS sequence"/>
</dbReference>
<dbReference type="AlphaFoldDB" id="A0A9Q0EQ71"/>
<organism evidence="3 4">
    <name type="scientific">Muraenolepis orangiensis</name>
    <name type="common">Patagonian moray cod</name>
    <dbReference type="NCBI Taxonomy" id="630683"/>
    <lineage>
        <taxon>Eukaryota</taxon>
        <taxon>Metazoa</taxon>
        <taxon>Chordata</taxon>
        <taxon>Craniata</taxon>
        <taxon>Vertebrata</taxon>
        <taxon>Euteleostomi</taxon>
        <taxon>Actinopterygii</taxon>
        <taxon>Neopterygii</taxon>
        <taxon>Teleostei</taxon>
        <taxon>Neoteleostei</taxon>
        <taxon>Acanthomorphata</taxon>
        <taxon>Zeiogadaria</taxon>
        <taxon>Gadariae</taxon>
        <taxon>Gadiformes</taxon>
        <taxon>Muraenolepidoidei</taxon>
        <taxon>Muraenolepididae</taxon>
        <taxon>Muraenolepis</taxon>
    </lineage>
</organism>
<name>A0A9Q0EQ71_9TELE</name>
<evidence type="ECO:0000256" key="1">
    <source>
        <dbReference type="SAM" id="MobiDB-lite"/>
    </source>
</evidence>
<evidence type="ECO:0000313" key="4">
    <source>
        <dbReference type="Proteomes" id="UP001148018"/>
    </source>
</evidence>
<feature type="region of interest" description="Disordered" evidence="1">
    <location>
        <begin position="77"/>
        <end position="118"/>
    </location>
</feature>
<reference evidence="3" key="1">
    <citation type="submission" date="2022-07" db="EMBL/GenBank/DDBJ databases">
        <title>Chromosome-level genome of Muraenolepis orangiensis.</title>
        <authorList>
            <person name="Kim J."/>
        </authorList>
    </citation>
    <scope>NUCLEOTIDE SEQUENCE</scope>
    <source>
        <strain evidence="3">KU_S4_2022</strain>
        <tissue evidence="3">Muscle</tissue>
    </source>
</reference>
<feature type="compositionally biased region" description="Low complexity" evidence="1">
    <location>
        <begin position="92"/>
        <end position="106"/>
    </location>
</feature>
<evidence type="ECO:0000313" key="3">
    <source>
        <dbReference type="EMBL" id="KAJ3611284.1"/>
    </source>
</evidence>
<dbReference type="EMBL" id="JANIIK010000037">
    <property type="protein sequence ID" value="KAJ3611284.1"/>
    <property type="molecule type" value="Genomic_DNA"/>
</dbReference>
<keyword evidence="2" id="KW-0812">Transmembrane</keyword>
<keyword evidence="2" id="KW-1133">Transmembrane helix</keyword>
<gene>
    <name evidence="3" type="ORF">NHX12_021300</name>
</gene>
<evidence type="ECO:0000256" key="2">
    <source>
        <dbReference type="SAM" id="Phobius"/>
    </source>
</evidence>